<comment type="caution">
    <text evidence="1">The sequence shown here is derived from an EMBL/GenBank/DDBJ whole genome shotgun (WGS) entry which is preliminary data.</text>
</comment>
<keyword evidence="2" id="KW-1185">Reference proteome</keyword>
<accession>A0A9Q1JSU0</accession>
<evidence type="ECO:0000313" key="2">
    <source>
        <dbReference type="Proteomes" id="UP001153076"/>
    </source>
</evidence>
<reference evidence="1" key="1">
    <citation type="submission" date="2022-04" db="EMBL/GenBank/DDBJ databases">
        <title>Carnegiea gigantea Genome sequencing and assembly v2.</title>
        <authorList>
            <person name="Copetti D."/>
            <person name="Sanderson M.J."/>
            <person name="Burquez A."/>
            <person name="Wojciechowski M.F."/>
        </authorList>
    </citation>
    <scope>NUCLEOTIDE SEQUENCE</scope>
    <source>
        <strain evidence="1">SGP5-SGP5p</strain>
        <tissue evidence="1">Aerial part</tissue>
    </source>
</reference>
<gene>
    <name evidence="1" type="ORF">Cgig2_012925</name>
</gene>
<protein>
    <submittedName>
        <fullName evidence="1">Uncharacterized protein</fullName>
    </submittedName>
</protein>
<dbReference type="EMBL" id="JAKOGI010000786">
    <property type="protein sequence ID" value="KAJ8430526.1"/>
    <property type="molecule type" value="Genomic_DNA"/>
</dbReference>
<name>A0A9Q1JSU0_9CARY</name>
<dbReference type="AlphaFoldDB" id="A0A9Q1JSU0"/>
<proteinExistence type="predicted"/>
<evidence type="ECO:0000313" key="1">
    <source>
        <dbReference type="EMBL" id="KAJ8430526.1"/>
    </source>
</evidence>
<dbReference type="Proteomes" id="UP001153076">
    <property type="component" value="Unassembled WGS sequence"/>
</dbReference>
<organism evidence="1 2">
    <name type="scientific">Carnegiea gigantea</name>
    <dbReference type="NCBI Taxonomy" id="171969"/>
    <lineage>
        <taxon>Eukaryota</taxon>
        <taxon>Viridiplantae</taxon>
        <taxon>Streptophyta</taxon>
        <taxon>Embryophyta</taxon>
        <taxon>Tracheophyta</taxon>
        <taxon>Spermatophyta</taxon>
        <taxon>Magnoliopsida</taxon>
        <taxon>eudicotyledons</taxon>
        <taxon>Gunneridae</taxon>
        <taxon>Pentapetalae</taxon>
        <taxon>Caryophyllales</taxon>
        <taxon>Cactineae</taxon>
        <taxon>Cactaceae</taxon>
        <taxon>Cactoideae</taxon>
        <taxon>Echinocereeae</taxon>
        <taxon>Carnegiea</taxon>
    </lineage>
</organism>
<dbReference type="OrthoDB" id="2018625at2759"/>
<sequence>MEVFSSLSSPPLATPSFRNDWPTTSSASHNRIVKLRSSNNYETNHSIKFRKLNNFKVKLALIDVLETAANPAQAQLTWQIIIGTLEIVRGWCCSWGNAFHCCRNRVHQKNCLEEAWQDLHLATDEEHVVVANDEDDNTTNELMSTYDWFGSSLGSGVLDDTILGCDLVQAKEGDPNLQCGIWLRAYH</sequence>